<dbReference type="EMBL" id="WLYL01000048">
    <property type="protein sequence ID" value="MTD12086.1"/>
    <property type="molecule type" value="Genomic_DNA"/>
</dbReference>
<dbReference type="Pfam" id="PF16074">
    <property type="entry name" value="PilW"/>
    <property type="match status" value="1"/>
</dbReference>
<dbReference type="InterPro" id="IPR012902">
    <property type="entry name" value="N_methyl_site"/>
</dbReference>
<name>A0A6L6GI62_9GAMM</name>
<dbReference type="Proteomes" id="UP000473854">
    <property type="component" value="Unassembled WGS sequence"/>
</dbReference>
<gene>
    <name evidence="2" type="ORF">GIX10_11775</name>
</gene>
<reference evidence="2 3" key="1">
    <citation type="submission" date="2019-11" db="EMBL/GenBank/DDBJ databases">
        <authorList>
            <person name="An D."/>
        </authorList>
    </citation>
    <scope>NUCLEOTIDE SEQUENCE [LARGE SCALE GENOMIC DNA]</scope>
    <source>
        <strain evidence="2 3">YIM 103518</strain>
    </source>
</reference>
<dbReference type="PROSITE" id="PS00409">
    <property type="entry name" value="PROKAR_NTER_METHYL"/>
    <property type="match status" value="1"/>
</dbReference>
<keyword evidence="1" id="KW-0812">Transmembrane</keyword>
<proteinExistence type="predicted"/>
<evidence type="ECO:0000256" key="1">
    <source>
        <dbReference type="SAM" id="Phobius"/>
    </source>
</evidence>
<keyword evidence="1" id="KW-1133">Transmembrane helix</keyword>
<dbReference type="NCBIfam" id="TIGR02532">
    <property type="entry name" value="IV_pilin_GFxxxE"/>
    <property type="match status" value="1"/>
</dbReference>
<sequence length="344" mass="37309">MNKHQTGFTLLELMIAIALGLLVVAASLMVFFTGQRSLGMQVGLSDVQQGSNFGLGSMAYDLRHTNLNTPSNQVINNKVVGSGVIFANINFPLSLRGMANIDNYLTKESVFEDATTGDSDQLVIQFVPEYQEIESDIEIQKDGASAPAVQVSTVARNSDCEGNPINFTSNNNGVVGTAPIARKPTMVYRYFIDELPDNQQVIGENTRYGLYCDAGHYFAGDLAIRGMDDDSAQLIIQNVDAFKVRFGVRNSAGLYRYATIDTYKNTLMPATVTAKENYVNVVSIEVGLLMGSSQSIGADASLNTRNTFNVAGHTITLNPNPANSKYLRQEVNQVVGFRNTLGGS</sequence>
<dbReference type="AlphaFoldDB" id="A0A6L6GI62"/>
<keyword evidence="1" id="KW-0472">Membrane</keyword>
<accession>A0A6L6GI62</accession>
<protein>
    <submittedName>
        <fullName evidence="2">Prepilin-type N-terminal cleavage/methylation domain-containing protein</fullName>
    </submittedName>
</protein>
<dbReference type="RefSeq" id="WP_154773633.1">
    <property type="nucleotide sequence ID" value="NZ_WLYL01000048.1"/>
</dbReference>
<comment type="caution">
    <text evidence="2">The sequence shown here is derived from an EMBL/GenBank/DDBJ whole genome shotgun (WGS) entry which is preliminary data.</text>
</comment>
<feature type="transmembrane region" description="Helical" evidence="1">
    <location>
        <begin position="13"/>
        <end position="32"/>
    </location>
</feature>
<evidence type="ECO:0000313" key="2">
    <source>
        <dbReference type="EMBL" id="MTD12086.1"/>
    </source>
</evidence>
<organism evidence="2 3">
    <name type="scientific">Acinetobacter faecalis</name>
    <dbReference type="NCBI Taxonomy" id="2665161"/>
    <lineage>
        <taxon>Bacteria</taxon>
        <taxon>Pseudomonadati</taxon>
        <taxon>Pseudomonadota</taxon>
        <taxon>Gammaproteobacteria</taxon>
        <taxon>Moraxellales</taxon>
        <taxon>Moraxellaceae</taxon>
        <taxon>Acinetobacter</taxon>
    </lineage>
</organism>
<evidence type="ECO:0000313" key="3">
    <source>
        <dbReference type="Proteomes" id="UP000473854"/>
    </source>
</evidence>
<dbReference type="InterPro" id="IPR032092">
    <property type="entry name" value="PilW"/>
</dbReference>
<dbReference type="Pfam" id="PF07963">
    <property type="entry name" value="N_methyl"/>
    <property type="match status" value="1"/>
</dbReference>
<dbReference type="GO" id="GO:0043683">
    <property type="term" value="P:type IV pilus assembly"/>
    <property type="evidence" value="ECO:0007669"/>
    <property type="project" value="InterPro"/>
</dbReference>